<keyword evidence="4" id="KW-0949">S-adenosyl-L-methionine</keyword>
<dbReference type="GO" id="GO:0009007">
    <property type="term" value="F:site-specific DNA-methyltransferase (adenine-specific) activity"/>
    <property type="evidence" value="ECO:0007669"/>
    <property type="project" value="UniProtKB-EC"/>
</dbReference>
<keyword evidence="9" id="KW-1185">Reference proteome</keyword>
<gene>
    <name evidence="8" type="ORF">ATL40_0073</name>
</gene>
<feature type="region of interest" description="Disordered" evidence="6">
    <location>
        <begin position="398"/>
        <end position="427"/>
    </location>
</feature>
<dbReference type="InterPro" id="IPR029063">
    <property type="entry name" value="SAM-dependent_MTases_sf"/>
</dbReference>
<sequence length="1649" mass="182064">MVASDAITVGEDWISEHYLTSDAKGTFRAKVLERRKEWDATAKEGRETPRTRFLRVRQDLLRTFAGLAELTDADDGATAATATTAHSTTTAQPHEAPSEALRIALDALDATLLRALGYEAFGYEPHREGPVLRINSPGLTTGAPLAIISATTDPTGAKDPEYLLSRKGYTLRRPYVTEDGEEITSAARLLSHLFVAEDGPTFALVLAGPLALITEATRWAEGRYLVIDLQVVTERAEDARGGETDRALTCLAAQSLAPDAEGSIWWSSVLEESVKHTVGVSQDLRDGVRESIEIIANEVVARRRAQGLEPLPADQAQPLARQSLRFLYRILFLLYAEASPELGVLPTGEDAYERGYSLDRLRELTLVELADQADLSGTHLYDSLAVLFRLVDQGTADQGTADQGTADQGTAHQGTADQAVPEADTAEDDGAPHLPALIFRSLRADLFLPRATAHIDAVGLGNGALQQVLGRLLLSKESRGKERGFISYAELGINQLGAVYEGLMSYTGFFATEELYEVAKGGDGEKGSWVVPVTRAEGISPNDFVRRADPVTGERTPVVHERGAFVFRLSGRERQQSASYYTPEVLTRFTVSQALAELLDQPDEHGNEHVTTAREILDLTVCEPALGSGAFAIEAVRQLATEYLRRRQHETGRKIDPDAYPRELQKAKAYLALHQTYGVDLNETAVEFAEISLWLDTMSEGLAAPWFGLHLRRGNSLIGARHAFYGKHQLAKKAWLSAVPTDAPLTGGFGSGGRIHHFLLPAAGWGSATEAKEAKTLAPESHQRLKAWRRQITAVPTKQQTAKLVGLAHRVEALWDIAHRRLQIAEQQVRRDIGLWGAQDLPVGGEVTREQIEEALADPAGAFQRLRLVMDAWCALWFWPVVPDNDGRDDAAHPVQPPTLEEWLAGLTALLGVHVEAKGGTEFLYSSATWEELGHEEINDRTFTGALSTDDAVAQHAWLGEVQRIAGGQGFFHWELDFAPVFAGRGGFDLQVGNPPWVRPRSDVEALLAEGDPWWQLKTKATQEVVRAKREATLALPGMRPLVVNGTADVAVTAAYIGDVVNYPHLAGLQPDLYRCFMGQTWRHQSLTGRVGLIHPESHFTDEKAGSLRAASYGRLRRHWQFINELQLFEIDHHQSYGVHVYGGERTPRFIQASTLYHPDTAERSLAHDEPGYEEPGIKDPEGRWDLRPHKHRLLYVDESVLHTWRDLLETPAVPVTETRMVYAVNRATETVLGKLSSAPRVGALGLEFSRGWDESIDRKKGFFDSEWGEPGSWDTAILQGPHLHVANPAYKTPNSTMSSNLDWSAVDLEELAADAIPATSYKPRGDRARYDAAYTHWTREVVVGADGEPVDPVPAVDPRWIRSVETATHGDGTTVRTESISARGFYRLAWRKMAANTGERTLIPAILPPGATHIDGVFTLGSIAGAPSSLLDVAGFTSSLVLDAFLRAAPKANIRAATIESLPITLVARVSHALHLRVLRLNGVTEAYADLWDECYDPAFREDSWTGLPERTGWVDLGDVGPQWTPDTPLRRDEDRRQALLEIDALVALSLGLTADELCTIYRTQFPVLYGYDRNRDHYDANGRIVPHSVITTWRKRGRNEGRYSEEDLSAVHPGSGVEYLYELPFETLDREAHLRQAYEIFEQRLGR</sequence>
<dbReference type="InterPro" id="IPR011639">
    <property type="entry name" value="MethylTrfase_TaqI-like_dom"/>
</dbReference>
<evidence type="ECO:0000256" key="6">
    <source>
        <dbReference type="SAM" id="MobiDB-lite"/>
    </source>
</evidence>
<evidence type="ECO:0000256" key="5">
    <source>
        <dbReference type="ARBA" id="ARBA00047942"/>
    </source>
</evidence>
<dbReference type="PANTHER" id="PTHR33841:SF1">
    <property type="entry name" value="DNA METHYLTRANSFERASE A"/>
    <property type="match status" value="1"/>
</dbReference>
<organism evidence="8 9">
    <name type="scientific">Serinibacter salmoneus</name>
    <dbReference type="NCBI Taxonomy" id="556530"/>
    <lineage>
        <taxon>Bacteria</taxon>
        <taxon>Bacillati</taxon>
        <taxon>Actinomycetota</taxon>
        <taxon>Actinomycetes</taxon>
        <taxon>Micrococcales</taxon>
        <taxon>Beutenbergiaceae</taxon>
        <taxon>Serinibacter</taxon>
    </lineage>
</organism>
<dbReference type="PANTHER" id="PTHR33841">
    <property type="entry name" value="DNA METHYLTRANSFERASE YEEA-RELATED"/>
    <property type="match status" value="1"/>
</dbReference>
<dbReference type="GO" id="GO:0032259">
    <property type="term" value="P:methylation"/>
    <property type="evidence" value="ECO:0007669"/>
    <property type="project" value="UniProtKB-KW"/>
</dbReference>
<dbReference type="EMBL" id="PDJD01000001">
    <property type="protein sequence ID" value="PFG18535.1"/>
    <property type="molecule type" value="Genomic_DNA"/>
</dbReference>
<dbReference type="EC" id="2.1.1.72" evidence="1"/>
<dbReference type="RefSeq" id="WP_098467792.1">
    <property type="nucleotide sequence ID" value="NZ_PDJD01000001.1"/>
</dbReference>
<dbReference type="Pfam" id="PF07669">
    <property type="entry name" value="Eco57I"/>
    <property type="match status" value="1"/>
</dbReference>
<evidence type="ECO:0000256" key="1">
    <source>
        <dbReference type="ARBA" id="ARBA00011900"/>
    </source>
</evidence>
<protein>
    <recommendedName>
        <fullName evidence="1">site-specific DNA-methyltransferase (adenine-specific)</fullName>
        <ecNumber evidence="1">2.1.1.72</ecNumber>
    </recommendedName>
</protein>
<dbReference type="InterPro" id="IPR050953">
    <property type="entry name" value="N4_N6_ade-DNA_methylase"/>
</dbReference>
<reference evidence="8 9" key="1">
    <citation type="submission" date="2017-10" db="EMBL/GenBank/DDBJ databases">
        <title>Sequencing the genomes of 1000 actinobacteria strains.</title>
        <authorList>
            <person name="Klenk H.-P."/>
        </authorList>
    </citation>
    <scope>NUCLEOTIDE SEQUENCE [LARGE SCALE GENOMIC DNA]</scope>
    <source>
        <strain evidence="8 9">DSM 21801</strain>
    </source>
</reference>
<dbReference type="SUPFAM" id="SSF53335">
    <property type="entry name" value="S-adenosyl-L-methionine-dependent methyltransferases"/>
    <property type="match status" value="1"/>
</dbReference>
<accession>A0A2A9CX05</accession>
<evidence type="ECO:0000313" key="9">
    <source>
        <dbReference type="Proteomes" id="UP000224915"/>
    </source>
</evidence>
<evidence type="ECO:0000259" key="7">
    <source>
        <dbReference type="Pfam" id="PF07669"/>
    </source>
</evidence>
<feature type="domain" description="Type II methyltransferase M.TaqI-like" evidence="7">
    <location>
        <begin position="675"/>
        <end position="1003"/>
    </location>
</feature>
<dbReference type="Proteomes" id="UP000224915">
    <property type="component" value="Unassembled WGS sequence"/>
</dbReference>
<proteinExistence type="predicted"/>
<evidence type="ECO:0000256" key="3">
    <source>
        <dbReference type="ARBA" id="ARBA00022679"/>
    </source>
</evidence>
<keyword evidence="3" id="KW-0808">Transferase</keyword>
<feature type="compositionally biased region" description="Polar residues" evidence="6">
    <location>
        <begin position="398"/>
        <end position="416"/>
    </location>
</feature>
<dbReference type="Gene3D" id="3.40.50.150">
    <property type="entry name" value="Vaccinia Virus protein VP39"/>
    <property type="match status" value="2"/>
</dbReference>
<comment type="catalytic activity">
    <reaction evidence="5">
        <text>a 2'-deoxyadenosine in DNA + S-adenosyl-L-methionine = an N(6)-methyl-2'-deoxyadenosine in DNA + S-adenosyl-L-homocysteine + H(+)</text>
        <dbReference type="Rhea" id="RHEA:15197"/>
        <dbReference type="Rhea" id="RHEA-COMP:12418"/>
        <dbReference type="Rhea" id="RHEA-COMP:12419"/>
        <dbReference type="ChEBI" id="CHEBI:15378"/>
        <dbReference type="ChEBI" id="CHEBI:57856"/>
        <dbReference type="ChEBI" id="CHEBI:59789"/>
        <dbReference type="ChEBI" id="CHEBI:90615"/>
        <dbReference type="ChEBI" id="CHEBI:90616"/>
        <dbReference type="EC" id="2.1.1.72"/>
    </reaction>
</comment>
<comment type="caution">
    <text evidence="8">The sequence shown here is derived from an EMBL/GenBank/DDBJ whole genome shotgun (WGS) entry which is preliminary data.</text>
</comment>
<evidence type="ECO:0000256" key="4">
    <source>
        <dbReference type="ARBA" id="ARBA00022691"/>
    </source>
</evidence>
<name>A0A2A9CX05_9MICO</name>
<evidence type="ECO:0000256" key="2">
    <source>
        <dbReference type="ARBA" id="ARBA00022603"/>
    </source>
</evidence>
<keyword evidence="2" id="KW-0489">Methyltransferase</keyword>
<dbReference type="OrthoDB" id="4280289at2"/>
<dbReference type="GO" id="GO:0006304">
    <property type="term" value="P:DNA modification"/>
    <property type="evidence" value="ECO:0007669"/>
    <property type="project" value="InterPro"/>
</dbReference>
<evidence type="ECO:0000313" key="8">
    <source>
        <dbReference type="EMBL" id="PFG18535.1"/>
    </source>
</evidence>